<dbReference type="Proteomes" id="UP000737555">
    <property type="component" value="Unassembled WGS sequence"/>
</dbReference>
<dbReference type="EMBL" id="JABMJE010000217">
    <property type="protein sequence ID" value="NQS79119.1"/>
    <property type="molecule type" value="Genomic_DNA"/>
</dbReference>
<gene>
    <name evidence="3" type="ORF">HQQ74_10575</name>
</gene>
<feature type="region of interest" description="Disordered" evidence="1">
    <location>
        <begin position="91"/>
        <end position="110"/>
    </location>
</feature>
<name>A0A8T7H8T4_9EURY</name>
<proteinExistence type="predicted"/>
<keyword evidence="2" id="KW-0472">Membrane</keyword>
<keyword evidence="2" id="KW-1133">Transmembrane helix</keyword>
<feature type="transmembrane region" description="Helical" evidence="2">
    <location>
        <begin position="12"/>
        <end position="32"/>
    </location>
</feature>
<organism evidence="3 4">
    <name type="scientific">Methanoculleus bourgensis</name>
    <dbReference type="NCBI Taxonomy" id="83986"/>
    <lineage>
        <taxon>Archaea</taxon>
        <taxon>Methanobacteriati</taxon>
        <taxon>Methanobacteriota</taxon>
        <taxon>Stenosarchaea group</taxon>
        <taxon>Methanomicrobia</taxon>
        <taxon>Methanomicrobiales</taxon>
        <taxon>Methanomicrobiaceae</taxon>
        <taxon>Methanoculleus</taxon>
    </lineage>
</organism>
<sequence length="110" mass="11597">MLELLPLSGEAPPATAGCLGAILTSIFVFRLADRRDSVGSLFTAPGSRSTACLRIREPSNVGPIVGAVHAFNLPRCAVHISDAIAETDRKGPTLGMTCRPRIQAGETARR</sequence>
<reference evidence="3" key="1">
    <citation type="submission" date="2020-05" db="EMBL/GenBank/DDBJ databases">
        <title>The first insight into the ecology of ammonia-tolerant syntrophic propionate oxidizing bacteria.</title>
        <authorList>
            <person name="Singh A."/>
            <person name="Schnurer A."/>
            <person name="Westerholm M."/>
        </authorList>
    </citation>
    <scope>NUCLEOTIDE SEQUENCE</scope>
    <source>
        <strain evidence="3">MAG54</strain>
    </source>
</reference>
<dbReference type="AlphaFoldDB" id="A0A8T7H8T4"/>
<evidence type="ECO:0000256" key="1">
    <source>
        <dbReference type="SAM" id="MobiDB-lite"/>
    </source>
</evidence>
<protein>
    <submittedName>
        <fullName evidence="3">Uncharacterized protein</fullName>
    </submittedName>
</protein>
<comment type="caution">
    <text evidence="3">The sequence shown here is derived from an EMBL/GenBank/DDBJ whole genome shotgun (WGS) entry which is preliminary data.</text>
</comment>
<accession>A0A8T7H8T4</accession>
<keyword evidence="2" id="KW-0812">Transmembrane</keyword>
<evidence type="ECO:0000313" key="4">
    <source>
        <dbReference type="Proteomes" id="UP000737555"/>
    </source>
</evidence>
<evidence type="ECO:0000256" key="2">
    <source>
        <dbReference type="SAM" id="Phobius"/>
    </source>
</evidence>
<evidence type="ECO:0000313" key="3">
    <source>
        <dbReference type="EMBL" id="NQS79119.1"/>
    </source>
</evidence>